<reference evidence="2 3" key="1">
    <citation type="submission" date="2023-01" db="EMBL/GenBank/DDBJ databases">
        <authorList>
            <person name="Kreplak J."/>
        </authorList>
    </citation>
    <scope>NUCLEOTIDE SEQUENCE [LARGE SCALE GENOMIC DNA]</scope>
</reference>
<evidence type="ECO:0008006" key="4">
    <source>
        <dbReference type="Google" id="ProtNLM"/>
    </source>
</evidence>
<dbReference type="PANTHER" id="PTHR13282:SF16">
    <property type="entry name" value="PROTEIN FAM32A"/>
    <property type="match status" value="1"/>
</dbReference>
<name>A0AAV0ZP36_VICFA</name>
<dbReference type="Proteomes" id="UP001157006">
    <property type="component" value="Chromosome 2"/>
</dbReference>
<evidence type="ECO:0000256" key="1">
    <source>
        <dbReference type="SAM" id="MobiDB-lite"/>
    </source>
</evidence>
<dbReference type="AlphaFoldDB" id="A0AAV0ZP36"/>
<evidence type="ECO:0000313" key="2">
    <source>
        <dbReference type="EMBL" id="CAI8599716.1"/>
    </source>
</evidence>
<feature type="region of interest" description="Disordered" evidence="1">
    <location>
        <begin position="24"/>
        <end position="59"/>
    </location>
</feature>
<evidence type="ECO:0000313" key="3">
    <source>
        <dbReference type="Proteomes" id="UP001157006"/>
    </source>
</evidence>
<dbReference type="Pfam" id="PF08555">
    <property type="entry name" value="FAM32A"/>
    <property type="match status" value="1"/>
</dbReference>
<dbReference type="InterPro" id="IPR013865">
    <property type="entry name" value="FAM32A"/>
</dbReference>
<organism evidence="2 3">
    <name type="scientific">Vicia faba</name>
    <name type="common">Broad bean</name>
    <name type="synonym">Faba vulgaris</name>
    <dbReference type="NCBI Taxonomy" id="3906"/>
    <lineage>
        <taxon>Eukaryota</taxon>
        <taxon>Viridiplantae</taxon>
        <taxon>Streptophyta</taxon>
        <taxon>Embryophyta</taxon>
        <taxon>Tracheophyta</taxon>
        <taxon>Spermatophyta</taxon>
        <taxon>Magnoliopsida</taxon>
        <taxon>eudicotyledons</taxon>
        <taxon>Gunneridae</taxon>
        <taxon>Pentapetalae</taxon>
        <taxon>rosids</taxon>
        <taxon>fabids</taxon>
        <taxon>Fabales</taxon>
        <taxon>Fabaceae</taxon>
        <taxon>Papilionoideae</taxon>
        <taxon>50 kb inversion clade</taxon>
        <taxon>NPAAA clade</taxon>
        <taxon>Hologalegina</taxon>
        <taxon>IRL clade</taxon>
        <taxon>Fabeae</taxon>
        <taxon>Vicia</taxon>
    </lineage>
</organism>
<proteinExistence type="predicted"/>
<dbReference type="PANTHER" id="PTHR13282">
    <property type="entry name" value="PROTEIN FAM32A"/>
    <property type="match status" value="1"/>
</dbReference>
<dbReference type="GO" id="GO:0005730">
    <property type="term" value="C:nucleolus"/>
    <property type="evidence" value="ECO:0007669"/>
    <property type="project" value="TreeGrafter"/>
</dbReference>
<feature type="compositionally biased region" description="Basic and acidic residues" evidence="1">
    <location>
        <begin position="39"/>
        <end position="54"/>
    </location>
</feature>
<protein>
    <recommendedName>
        <fullName evidence="4">Protein FAM32A-like</fullName>
    </recommendedName>
</protein>
<sequence length="120" mass="13856">MSPYDGVVIGKLRLKGKPLAVKKDGIKKKKKHRYSSEFNSERNMNEGETEKYEGEGNSAGCDCDDRLTPAERRFLQQAEKLELQRVEKMAKRSHRDRIERFNQYLANLSDHYDIPKVGPG</sequence>
<accession>A0AAV0ZP36</accession>
<dbReference type="EMBL" id="OX451737">
    <property type="protein sequence ID" value="CAI8599716.1"/>
    <property type="molecule type" value="Genomic_DNA"/>
</dbReference>
<gene>
    <name evidence="2" type="ORF">VFH_II188360</name>
</gene>
<keyword evidence="3" id="KW-1185">Reference proteome</keyword>